<feature type="non-terminal residue" evidence="2">
    <location>
        <position position="1"/>
    </location>
</feature>
<gene>
    <name evidence="2" type="ORF">Q604_UNBC12410G0001</name>
</gene>
<dbReference type="Pfam" id="PF04015">
    <property type="entry name" value="DUF362"/>
    <property type="match status" value="1"/>
</dbReference>
<feature type="domain" description="DUF362" evidence="1">
    <location>
        <begin position="52"/>
        <end position="125"/>
    </location>
</feature>
<comment type="caution">
    <text evidence="2">The sequence shown here is derived from an EMBL/GenBank/DDBJ whole genome shotgun (WGS) entry which is preliminary data.</text>
</comment>
<evidence type="ECO:0000313" key="2">
    <source>
        <dbReference type="EMBL" id="ETJ33142.1"/>
    </source>
</evidence>
<accession>W1XSC9</accession>
<dbReference type="InterPro" id="IPR007160">
    <property type="entry name" value="DUF362"/>
</dbReference>
<protein>
    <recommendedName>
        <fullName evidence="1">DUF362 domain-containing protein</fullName>
    </recommendedName>
</protein>
<name>W1XSC9_9ZZZZ</name>
<proteinExistence type="predicted"/>
<feature type="non-terminal residue" evidence="2">
    <location>
        <position position="128"/>
    </location>
</feature>
<sequence>KKIYTIGRNKIMKQVSIRACESYDYDVFRKSFEKMIEDIGGLGKFVKEGSKVVIKPNLVIKKHPEEGATTHPVLVRGVCEELLKLNCEVIIAESPGGPYNKSNLKGFYKTCGLIDELSDLDVKFNYNT</sequence>
<evidence type="ECO:0000259" key="1">
    <source>
        <dbReference type="Pfam" id="PF04015"/>
    </source>
</evidence>
<dbReference type="EMBL" id="AZMM01012410">
    <property type="protein sequence ID" value="ETJ33142.1"/>
    <property type="molecule type" value="Genomic_DNA"/>
</dbReference>
<organism evidence="2">
    <name type="scientific">human gut metagenome</name>
    <dbReference type="NCBI Taxonomy" id="408170"/>
    <lineage>
        <taxon>unclassified sequences</taxon>
        <taxon>metagenomes</taxon>
        <taxon>organismal metagenomes</taxon>
    </lineage>
</organism>
<dbReference type="AlphaFoldDB" id="W1XSC9"/>
<reference evidence="2" key="1">
    <citation type="submission" date="2013-12" db="EMBL/GenBank/DDBJ databases">
        <title>A Varibaculum cambriense genome reconstructed from a premature infant gut community with otherwise low bacterial novelty that shifts toward anaerobic metabolism during the third week of life.</title>
        <authorList>
            <person name="Brown C.T."/>
            <person name="Sharon I."/>
            <person name="Thomas B.C."/>
            <person name="Castelle C.J."/>
            <person name="Morowitz M.J."/>
            <person name="Banfield J.F."/>
        </authorList>
    </citation>
    <scope>NUCLEOTIDE SEQUENCE</scope>
</reference>